<feature type="domain" description="Bromo" evidence="11">
    <location>
        <begin position="420"/>
        <end position="490"/>
    </location>
</feature>
<dbReference type="Proteomes" id="UP000241107">
    <property type="component" value="Unassembled WGS sequence"/>
</dbReference>
<dbReference type="InterPro" id="IPR001487">
    <property type="entry name" value="Bromodomain"/>
</dbReference>
<dbReference type="AlphaFoldDB" id="A0A2P7YK45"/>
<evidence type="ECO:0000256" key="5">
    <source>
        <dbReference type="ARBA" id="ARBA00023010"/>
    </source>
</evidence>
<evidence type="ECO:0000256" key="2">
    <source>
        <dbReference type="ARBA" id="ARBA00006720"/>
    </source>
</evidence>
<dbReference type="Gene3D" id="1.10.287.810">
    <property type="entry name" value="Mitochondrial import inner membrane translocase subunit tim13 like domains"/>
    <property type="match status" value="1"/>
</dbReference>
<evidence type="ECO:0000256" key="1">
    <source>
        <dbReference type="ARBA" id="ARBA00004637"/>
    </source>
</evidence>
<dbReference type="GO" id="GO:0035267">
    <property type="term" value="C:NuA4 histone acetyltransferase complex"/>
    <property type="evidence" value="ECO:0007669"/>
    <property type="project" value="TreeGrafter"/>
</dbReference>
<keyword evidence="7" id="KW-0472">Membrane</keyword>
<dbReference type="GO" id="GO:0015031">
    <property type="term" value="P:protein transport"/>
    <property type="evidence" value="ECO:0007669"/>
    <property type="project" value="UniProtKB-KW"/>
</dbReference>
<evidence type="ECO:0000256" key="7">
    <source>
        <dbReference type="ARBA" id="ARBA00023136"/>
    </source>
</evidence>
<dbReference type="GeneID" id="36567551"/>
<dbReference type="STRING" id="418784.A0A2P7YK45"/>
<keyword evidence="4" id="KW-0813">Transport</keyword>
<dbReference type="GO" id="GO:0006325">
    <property type="term" value="P:chromatin organization"/>
    <property type="evidence" value="ECO:0007669"/>
    <property type="project" value="UniProtKB-ARBA"/>
</dbReference>
<organism evidence="12 13">
    <name type="scientific">Candidozyma pseudohaemuli</name>
    <dbReference type="NCBI Taxonomy" id="418784"/>
    <lineage>
        <taxon>Eukaryota</taxon>
        <taxon>Fungi</taxon>
        <taxon>Dikarya</taxon>
        <taxon>Ascomycota</taxon>
        <taxon>Saccharomycotina</taxon>
        <taxon>Pichiomycetes</taxon>
        <taxon>Metschnikowiaceae</taxon>
        <taxon>Candidozyma</taxon>
    </lineage>
</organism>
<dbReference type="InterPro" id="IPR004217">
    <property type="entry name" value="Tim10-like"/>
</dbReference>
<dbReference type="Pfam" id="PF02953">
    <property type="entry name" value="zf-Tim10_DDP"/>
    <property type="match status" value="1"/>
</dbReference>
<protein>
    <submittedName>
        <fullName evidence="12">Mitochondrial import inner membrane translocase subunit TIM9</fullName>
    </submittedName>
</protein>
<evidence type="ECO:0000313" key="13">
    <source>
        <dbReference type="Proteomes" id="UP000241107"/>
    </source>
</evidence>
<keyword evidence="4" id="KW-0653">Protein transport</keyword>
<dbReference type="PROSITE" id="PS50014">
    <property type="entry name" value="BROMODOMAIN_2"/>
    <property type="match status" value="1"/>
</dbReference>
<keyword evidence="8" id="KW-1015">Disulfide bond</keyword>
<keyword evidence="5" id="KW-0811">Translocation</keyword>
<dbReference type="SMART" id="SM00297">
    <property type="entry name" value="BROMO"/>
    <property type="match status" value="1"/>
</dbReference>
<sequence>MDQLNVKEQQEFQKVVEQKQMKDFMRLYSNLVSRCFDDCVNDFTSANLTTKESSCIEKCSEKFLKHSERVGQRFQEQNTSHIKNDTVECELTKFLSTLNKLLKDYQKTFDLDDKLEMIGSDNLRTIISESDFQHILNIHEDSVKIDATPHKFQTTLSNILVNTALSYSDTLTLEVNQLTEKYHNTDENAMEEPTEPPQTEVKPELPTSEVPAEDKMEVDESPLVEQVPESTTEAQTENEQNKEPEKPTEPVKEDETTKVEEKLVQEDTTASTEEPAPTAPEKPEDKEEESAGRDDVKEPEEPEEAEAPTEAEAVTEAYEQEHVDDKVEEEESKEDEKSPQAEAEAEEDENEAPKVKEPSPAVATPEPTQDENTAEEHEATPKRSELIKEESRKRSLSPLAASQKHKRFQNIAVNLVKTIEEHRFSSPFLTPVNAREYEQVIYEPKDLKSILKAIRQKDVQAYETVKELERDIMLMFANCVMYNKSNTHLVEMAIQMKNDVRKTFKMFEDAESGI</sequence>
<evidence type="ECO:0000313" key="12">
    <source>
        <dbReference type="EMBL" id="PSK36339.1"/>
    </source>
</evidence>
<evidence type="ECO:0000256" key="6">
    <source>
        <dbReference type="ARBA" id="ARBA00023117"/>
    </source>
</evidence>
<keyword evidence="6 9" id="KW-0103">Bromodomain</keyword>
<dbReference type="SUPFAM" id="SSF144122">
    <property type="entry name" value="Tim10-like"/>
    <property type="match status" value="1"/>
</dbReference>
<dbReference type="SUPFAM" id="SSF47370">
    <property type="entry name" value="Bromodomain"/>
    <property type="match status" value="1"/>
</dbReference>
<comment type="subcellular location">
    <subcellularLocation>
        <location evidence="1">Mitochondrion inner membrane</location>
        <topology evidence="1">Peripheral membrane protein</topology>
    </subcellularLocation>
</comment>
<dbReference type="Pfam" id="PF00439">
    <property type="entry name" value="Bromodomain"/>
    <property type="match status" value="1"/>
</dbReference>
<evidence type="ECO:0000256" key="8">
    <source>
        <dbReference type="ARBA" id="ARBA00023157"/>
    </source>
</evidence>
<dbReference type="InterPro" id="IPR035427">
    <property type="entry name" value="Tim10-like_dom_sf"/>
</dbReference>
<gene>
    <name evidence="12" type="ORF">C7M61_004163</name>
</gene>
<dbReference type="InterPro" id="IPR036427">
    <property type="entry name" value="Bromodomain-like_sf"/>
</dbReference>
<evidence type="ECO:0000256" key="3">
    <source>
        <dbReference type="ARBA" id="ARBA00022792"/>
    </source>
</evidence>
<dbReference type="VEuPathDB" id="FungiDB:C7M61_004163"/>
<reference evidence="12 13" key="1">
    <citation type="submission" date="2018-03" db="EMBL/GenBank/DDBJ databases">
        <title>Candida pseudohaemulonii genome assembly and annotation.</title>
        <authorList>
            <person name="Munoz J.F."/>
            <person name="Gade L.G."/>
            <person name="Chow N.A."/>
            <person name="Litvintseva A.P."/>
            <person name="Loparev V.N."/>
            <person name="Cuomo C.A."/>
        </authorList>
    </citation>
    <scope>NUCLEOTIDE SEQUENCE [LARGE SCALE GENOMIC DNA]</scope>
    <source>
        <strain evidence="12 13">B12108</strain>
    </source>
</reference>
<dbReference type="PRINTS" id="PR00503">
    <property type="entry name" value="BROMODOMAIN"/>
</dbReference>
<evidence type="ECO:0000256" key="9">
    <source>
        <dbReference type="PROSITE-ProRule" id="PRU00035"/>
    </source>
</evidence>
<feature type="compositionally biased region" description="Basic and acidic residues" evidence="10">
    <location>
        <begin position="281"/>
        <end position="296"/>
    </location>
</feature>
<dbReference type="Gene3D" id="1.20.920.10">
    <property type="entry name" value="Bromodomain-like"/>
    <property type="match status" value="1"/>
</dbReference>
<name>A0A2P7YK45_9ASCO</name>
<evidence type="ECO:0000256" key="10">
    <source>
        <dbReference type="SAM" id="MobiDB-lite"/>
    </source>
</evidence>
<accession>A0A2P7YK45</accession>
<dbReference type="PANTHER" id="PTHR15398">
    <property type="entry name" value="BROMODOMAIN-CONTAINING PROTEIN 8"/>
    <property type="match status" value="1"/>
</dbReference>
<keyword evidence="13" id="KW-1185">Reference proteome</keyword>
<feature type="region of interest" description="Disordered" evidence="10">
    <location>
        <begin position="185"/>
        <end position="403"/>
    </location>
</feature>
<dbReference type="PANTHER" id="PTHR15398:SF4">
    <property type="entry name" value="BROMODOMAIN-CONTAINING PROTEIN 8 ISOFORM X1"/>
    <property type="match status" value="1"/>
</dbReference>
<feature type="compositionally biased region" description="Polar residues" evidence="10">
    <location>
        <begin position="228"/>
        <end position="238"/>
    </location>
</feature>
<dbReference type="RefSeq" id="XP_024712459.1">
    <property type="nucleotide sequence ID" value="XM_024859487.1"/>
</dbReference>
<dbReference type="EMBL" id="PYFQ01000012">
    <property type="protein sequence ID" value="PSK36339.1"/>
    <property type="molecule type" value="Genomic_DNA"/>
</dbReference>
<proteinExistence type="inferred from homology"/>
<feature type="compositionally biased region" description="Basic and acidic residues" evidence="10">
    <location>
        <begin position="374"/>
        <end position="393"/>
    </location>
</feature>
<feature type="compositionally biased region" description="Low complexity" evidence="10">
    <location>
        <begin position="266"/>
        <end position="276"/>
    </location>
</feature>
<feature type="compositionally biased region" description="Basic and acidic residues" evidence="10">
    <location>
        <begin position="239"/>
        <end position="265"/>
    </location>
</feature>
<dbReference type="OrthoDB" id="21449at2759"/>
<comment type="caution">
    <text evidence="12">The sequence shown here is derived from an EMBL/GenBank/DDBJ whole genome shotgun (WGS) entry which is preliminary data.</text>
</comment>
<comment type="similarity">
    <text evidence="2">Belongs to the small Tim family.</text>
</comment>
<dbReference type="GO" id="GO:0005743">
    <property type="term" value="C:mitochondrial inner membrane"/>
    <property type="evidence" value="ECO:0007669"/>
    <property type="project" value="UniProtKB-SubCell"/>
</dbReference>
<keyword evidence="3" id="KW-0999">Mitochondrion inner membrane</keyword>
<feature type="compositionally biased region" description="Acidic residues" evidence="10">
    <location>
        <begin position="297"/>
        <end position="309"/>
    </location>
</feature>
<evidence type="ECO:0000259" key="11">
    <source>
        <dbReference type="PROSITE" id="PS50014"/>
    </source>
</evidence>
<evidence type="ECO:0000256" key="4">
    <source>
        <dbReference type="ARBA" id="ARBA00022927"/>
    </source>
</evidence>
<keyword evidence="3" id="KW-0496">Mitochondrion</keyword>